<keyword evidence="1" id="KW-0812">Transmembrane</keyword>
<accession>A0A455SJR3</accession>
<protein>
    <recommendedName>
        <fullName evidence="3">ABC transporter permease</fullName>
    </recommendedName>
</protein>
<evidence type="ECO:0000313" key="2">
    <source>
        <dbReference type="EMBL" id="BBH87976.1"/>
    </source>
</evidence>
<dbReference type="PANTHER" id="PTHR37305:SF1">
    <property type="entry name" value="MEMBRANE PROTEIN"/>
    <property type="match status" value="1"/>
</dbReference>
<dbReference type="Pfam" id="PF12679">
    <property type="entry name" value="ABC2_membrane_2"/>
    <property type="match status" value="1"/>
</dbReference>
<name>A0A455SJR3_9CHLR</name>
<sequence>MKAKELLEARWKVITFLLLALLGSAGNILFSSLLPSATDEHMVPMFQSVAQEPLKDTFEALVWQSWFMMNGPAILGLFAILLGSGLIANEVNKGTLFFLLSKPISRDRLLLTKYGVSAGLLLIVGLMSALTVVLVCLLLGHAQNILNLLTATGLLWLGTLFPLGVSLCFSILSPDSLRPVIFTLLVVLALTLLPMSLPGGQNWSLWHYWGSQSAYITGHFPLKEYIVCFVVAVVPLLLALIVFRRKAY</sequence>
<keyword evidence="1" id="KW-1133">Transmembrane helix</keyword>
<evidence type="ECO:0008006" key="3">
    <source>
        <dbReference type="Google" id="ProtNLM"/>
    </source>
</evidence>
<reference evidence="2" key="1">
    <citation type="submission" date="2018-12" db="EMBL/GenBank/DDBJ databases">
        <title>Novel natural products biosynthetic potential of the class Ktedonobacteria.</title>
        <authorList>
            <person name="Zheng Y."/>
            <person name="Saitou A."/>
            <person name="Wang C.M."/>
            <person name="Toyoda A."/>
            <person name="Minakuchi Y."/>
            <person name="Sekiguchi Y."/>
            <person name="Ueda K."/>
            <person name="Takano H."/>
            <person name="Sakai Y."/>
            <person name="Yokota A."/>
            <person name="Yabe S."/>
        </authorList>
    </citation>
    <scope>NUCLEOTIDE SEQUENCE</scope>
    <source>
        <strain evidence="2">COM3</strain>
    </source>
</reference>
<evidence type="ECO:0000256" key="1">
    <source>
        <dbReference type="SAM" id="Phobius"/>
    </source>
</evidence>
<dbReference type="GO" id="GO:0140359">
    <property type="term" value="F:ABC-type transporter activity"/>
    <property type="evidence" value="ECO:0007669"/>
    <property type="project" value="InterPro"/>
</dbReference>
<organism evidence="2">
    <name type="scientific">Thermosporothrix sp. COM3</name>
    <dbReference type="NCBI Taxonomy" id="2490863"/>
    <lineage>
        <taxon>Bacteria</taxon>
        <taxon>Bacillati</taxon>
        <taxon>Chloroflexota</taxon>
        <taxon>Ktedonobacteria</taxon>
        <taxon>Ktedonobacterales</taxon>
        <taxon>Thermosporotrichaceae</taxon>
        <taxon>Thermosporothrix</taxon>
    </lineage>
</organism>
<dbReference type="EMBL" id="AP019376">
    <property type="protein sequence ID" value="BBH87976.1"/>
    <property type="molecule type" value="Genomic_DNA"/>
</dbReference>
<dbReference type="AlphaFoldDB" id="A0A455SJR3"/>
<feature type="transmembrane region" description="Helical" evidence="1">
    <location>
        <begin position="224"/>
        <end position="243"/>
    </location>
</feature>
<keyword evidence="1" id="KW-0472">Membrane</keyword>
<dbReference type="PANTHER" id="PTHR37305">
    <property type="entry name" value="INTEGRAL MEMBRANE PROTEIN-RELATED"/>
    <property type="match status" value="1"/>
</dbReference>
<gene>
    <name evidence="2" type="ORF">KTC_27270</name>
</gene>
<feature type="transmembrane region" description="Helical" evidence="1">
    <location>
        <begin position="154"/>
        <end position="172"/>
    </location>
</feature>
<proteinExistence type="predicted"/>
<feature type="transmembrane region" description="Helical" evidence="1">
    <location>
        <begin position="179"/>
        <end position="197"/>
    </location>
</feature>
<feature type="transmembrane region" description="Helical" evidence="1">
    <location>
        <begin position="60"/>
        <end position="88"/>
    </location>
</feature>
<feature type="transmembrane region" description="Helical" evidence="1">
    <location>
        <begin position="109"/>
        <end position="142"/>
    </location>
</feature>
<dbReference type="GO" id="GO:0005886">
    <property type="term" value="C:plasma membrane"/>
    <property type="evidence" value="ECO:0007669"/>
    <property type="project" value="UniProtKB-SubCell"/>
</dbReference>